<accession>A0A7G5XHE2</accession>
<dbReference type="RefSeq" id="WP_182803475.1">
    <property type="nucleotide sequence ID" value="NZ_CP060007.1"/>
</dbReference>
<feature type="chain" id="PRO_5028884441" evidence="3">
    <location>
        <begin position="22"/>
        <end position="170"/>
    </location>
</feature>
<gene>
    <name evidence="4" type="ORF">H4075_01455</name>
</gene>
<dbReference type="SUPFAM" id="SSF111384">
    <property type="entry name" value="OmpH-like"/>
    <property type="match status" value="1"/>
</dbReference>
<comment type="similarity">
    <text evidence="1">Belongs to the Skp family.</text>
</comment>
<dbReference type="GO" id="GO:0051082">
    <property type="term" value="F:unfolded protein binding"/>
    <property type="evidence" value="ECO:0007669"/>
    <property type="project" value="InterPro"/>
</dbReference>
<dbReference type="Gene3D" id="3.30.910.20">
    <property type="entry name" value="Skp domain"/>
    <property type="match status" value="1"/>
</dbReference>
<evidence type="ECO:0000256" key="2">
    <source>
        <dbReference type="ARBA" id="ARBA00022729"/>
    </source>
</evidence>
<dbReference type="PANTHER" id="PTHR35089:SF1">
    <property type="entry name" value="CHAPERONE PROTEIN SKP"/>
    <property type="match status" value="1"/>
</dbReference>
<dbReference type="KEGG" id="lacs:H4075_01455"/>
<dbReference type="GO" id="GO:0050821">
    <property type="term" value="P:protein stabilization"/>
    <property type="evidence" value="ECO:0007669"/>
    <property type="project" value="TreeGrafter"/>
</dbReference>
<dbReference type="GO" id="GO:0005829">
    <property type="term" value="C:cytosol"/>
    <property type="evidence" value="ECO:0007669"/>
    <property type="project" value="TreeGrafter"/>
</dbReference>
<keyword evidence="5" id="KW-1185">Reference proteome</keyword>
<organism evidence="4 5">
    <name type="scientific">Lacibacter sediminis</name>
    <dbReference type="NCBI Taxonomy" id="2760713"/>
    <lineage>
        <taxon>Bacteria</taxon>
        <taxon>Pseudomonadati</taxon>
        <taxon>Bacteroidota</taxon>
        <taxon>Chitinophagia</taxon>
        <taxon>Chitinophagales</taxon>
        <taxon>Chitinophagaceae</taxon>
        <taxon>Lacibacter</taxon>
    </lineage>
</organism>
<evidence type="ECO:0000256" key="1">
    <source>
        <dbReference type="ARBA" id="ARBA00009091"/>
    </source>
</evidence>
<protein>
    <submittedName>
        <fullName evidence="4">OmpH family outer membrane protein</fullName>
    </submittedName>
</protein>
<dbReference type="Pfam" id="PF03938">
    <property type="entry name" value="OmpH"/>
    <property type="match status" value="1"/>
</dbReference>
<dbReference type="InterPro" id="IPR005632">
    <property type="entry name" value="Chaperone_Skp"/>
</dbReference>
<dbReference type="PANTHER" id="PTHR35089">
    <property type="entry name" value="CHAPERONE PROTEIN SKP"/>
    <property type="match status" value="1"/>
</dbReference>
<dbReference type="SMART" id="SM00935">
    <property type="entry name" value="OmpH"/>
    <property type="match status" value="1"/>
</dbReference>
<dbReference type="AlphaFoldDB" id="A0A7G5XHE2"/>
<feature type="signal peptide" evidence="3">
    <location>
        <begin position="1"/>
        <end position="21"/>
    </location>
</feature>
<sequence length="170" mass="19017">MKKIIVLAVVALMGTAVTVNAQKIGHINTNDLLVAMPETKKAQDRLKNSQDSLNVVYAQLIKEYQEKDSIIRVDSVKWSPAIKQIRFKEFQDLADAVQQYSTSAQQFLQQKEQEFFAPVQKIALDAIQSVAKANGYAYVVSRDALLVVPTTDDLLPLVKKFLKIPETPAK</sequence>
<dbReference type="InterPro" id="IPR024930">
    <property type="entry name" value="Skp_dom_sf"/>
</dbReference>
<dbReference type="Proteomes" id="UP000515344">
    <property type="component" value="Chromosome"/>
</dbReference>
<evidence type="ECO:0000256" key="3">
    <source>
        <dbReference type="SAM" id="SignalP"/>
    </source>
</evidence>
<name>A0A7G5XHE2_9BACT</name>
<dbReference type="EMBL" id="CP060007">
    <property type="protein sequence ID" value="QNA44895.1"/>
    <property type="molecule type" value="Genomic_DNA"/>
</dbReference>
<proteinExistence type="inferred from homology"/>
<reference evidence="5" key="1">
    <citation type="submission" date="2020-08" db="EMBL/GenBank/DDBJ databases">
        <title>Lacibacter sp. S13-6-6 genome sequencing.</title>
        <authorList>
            <person name="Jin L."/>
        </authorList>
    </citation>
    <scope>NUCLEOTIDE SEQUENCE [LARGE SCALE GENOMIC DNA]</scope>
    <source>
        <strain evidence="5">S13-6-6</strain>
    </source>
</reference>
<keyword evidence="2 3" id="KW-0732">Signal</keyword>
<evidence type="ECO:0000313" key="4">
    <source>
        <dbReference type="EMBL" id="QNA44895.1"/>
    </source>
</evidence>
<evidence type="ECO:0000313" key="5">
    <source>
        <dbReference type="Proteomes" id="UP000515344"/>
    </source>
</evidence>